<dbReference type="GO" id="GO:0046872">
    <property type="term" value="F:metal ion binding"/>
    <property type="evidence" value="ECO:0007669"/>
    <property type="project" value="UniProtKB-KW"/>
</dbReference>
<accession>A0A6L5Z6E2</accession>
<name>A0A6L5Z6E2_9RHOB</name>
<reference evidence="6 7" key="1">
    <citation type="submission" date="2019-10" db="EMBL/GenBank/DDBJ databases">
        <title>Cognatihalovulum marinum gen. nov. sp. nov., a new member of the family Rhodobacteraceae isolated from deep seawater of the Northwest Indian Ocean.</title>
        <authorList>
            <person name="Ruan C."/>
            <person name="Wang J."/>
            <person name="Zheng X."/>
            <person name="Song L."/>
            <person name="Zhu Y."/>
            <person name="Huang Y."/>
            <person name="Lu Z."/>
            <person name="Du W."/>
            <person name="Huang L."/>
            <person name="Dai X."/>
        </authorList>
    </citation>
    <scope>NUCLEOTIDE SEQUENCE [LARGE SCALE GENOMIC DNA]</scope>
    <source>
        <strain evidence="6 7">2CG4</strain>
    </source>
</reference>
<keyword evidence="1 4" id="KW-0349">Heme</keyword>
<evidence type="ECO:0000256" key="4">
    <source>
        <dbReference type="PROSITE-ProRule" id="PRU00433"/>
    </source>
</evidence>
<evidence type="ECO:0000313" key="7">
    <source>
        <dbReference type="Proteomes" id="UP000474957"/>
    </source>
</evidence>
<dbReference type="GO" id="GO:0009055">
    <property type="term" value="F:electron transfer activity"/>
    <property type="evidence" value="ECO:0007669"/>
    <property type="project" value="InterPro"/>
</dbReference>
<evidence type="ECO:0000256" key="3">
    <source>
        <dbReference type="ARBA" id="ARBA00023004"/>
    </source>
</evidence>
<evidence type="ECO:0000256" key="1">
    <source>
        <dbReference type="ARBA" id="ARBA00022617"/>
    </source>
</evidence>
<dbReference type="Proteomes" id="UP000474957">
    <property type="component" value="Unassembled WGS sequence"/>
</dbReference>
<organism evidence="6 7">
    <name type="scientific">Halovulum marinum</name>
    <dbReference type="NCBI Taxonomy" id="2662447"/>
    <lineage>
        <taxon>Bacteria</taxon>
        <taxon>Pseudomonadati</taxon>
        <taxon>Pseudomonadota</taxon>
        <taxon>Alphaproteobacteria</taxon>
        <taxon>Rhodobacterales</taxon>
        <taxon>Paracoccaceae</taxon>
        <taxon>Halovulum</taxon>
    </lineage>
</organism>
<proteinExistence type="predicted"/>
<dbReference type="PROSITE" id="PS51007">
    <property type="entry name" value="CYTC"/>
    <property type="match status" value="1"/>
</dbReference>
<sequence length="122" mass="13615">MPAMNSSEGRKLFASKGCVVCHSVNGVGGEDASMLDAEFMDIPMNPFEFAARMWRGAPAMIEAQEDELGYQIEFTGEELAAIIAFVHDPDEQAKFSEADIPDALKEMMEHLEEEEEEEEDHD</sequence>
<evidence type="ECO:0000259" key="5">
    <source>
        <dbReference type="PROSITE" id="PS51007"/>
    </source>
</evidence>
<dbReference type="SUPFAM" id="SSF46626">
    <property type="entry name" value="Cytochrome c"/>
    <property type="match status" value="1"/>
</dbReference>
<dbReference type="Gene3D" id="1.10.760.10">
    <property type="entry name" value="Cytochrome c-like domain"/>
    <property type="match status" value="1"/>
</dbReference>
<dbReference type="InterPro" id="IPR036909">
    <property type="entry name" value="Cyt_c-like_dom_sf"/>
</dbReference>
<dbReference type="AlphaFoldDB" id="A0A6L5Z6E2"/>
<keyword evidence="2 4" id="KW-0479">Metal-binding</keyword>
<gene>
    <name evidence="6" type="ORF">GE300_21510</name>
</gene>
<dbReference type="Pfam" id="PF00034">
    <property type="entry name" value="Cytochrom_C"/>
    <property type="match status" value="1"/>
</dbReference>
<keyword evidence="3 4" id="KW-0408">Iron</keyword>
<evidence type="ECO:0000256" key="2">
    <source>
        <dbReference type="ARBA" id="ARBA00022723"/>
    </source>
</evidence>
<dbReference type="InterPro" id="IPR009056">
    <property type="entry name" value="Cyt_c-like_dom"/>
</dbReference>
<dbReference type="GO" id="GO:0020037">
    <property type="term" value="F:heme binding"/>
    <property type="evidence" value="ECO:0007669"/>
    <property type="project" value="InterPro"/>
</dbReference>
<protein>
    <submittedName>
        <fullName evidence="6">C-type cytochrome</fullName>
    </submittedName>
</protein>
<feature type="domain" description="Cytochrome c" evidence="5">
    <location>
        <begin position="4"/>
        <end position="90"/>
    </location>
</feature>
<evidence type="ECO:0000313" key="6">
    <source>
        <dbReference type="EMBL" id="MSU92123.1"/>
    </source>
</evidence>
<keyword evidence="7" id="KW-1185">Reference proteome</keyword>
<dbReference type="EMBL" id="WIND01000043">
    <property type="protein sequence ID" value="MSU92123.1"/>
    <property type="molecule type" value="Genomic_DNA"/>
</dbReference>
<comment type="caution">
    <text evidence="6">The sequence shown here is derived from an EMBL/GenBank/DDBJ whole genome shotgun (WGS) entry which is preliminary data.</text>
</comment>